<name>A0A2K1L3S1_PHYPA</name>
<accession>A0A2K1L3S1</accession>
<dbReference type="InterPro" id="IPR011009">
    <property type="entry name" value="Kinase-like_dom_sf"/>
</dbReference>
<dbReference type="InterPro" id="IPR000719">
    <property type="entry name" value="Prot_kinase_dom"/>
</dbReference>
<dbReference type="SUPFAM" id="SSF56112">
    <property type="entry name" value="Protein kinase-like (PK-like)"/>
    <property type="match status" value="1"/>
</dbReference>
<dbReference type="EMBL" id="ABEU02000002">
    <property type="protein sequence ID" value="PNR60675.1"/>
    <property type="molecule type" value="Genomic_DNA"/>
</dbReference>
<dbReference type="AlphaFoldDB" id="A0A2K1L3S1"/>
<dbReference type="Proteomes" id="UP000006727">
    <property type="component" value="Chromosome 2"/>
</dbReference>
<reference evidence="2 4" key="2">
    <citation type="journal article" date="2018" name="Plant J.">
        <title>The Physcomitrella patens chromosome-scale assembly reveals moss genome structure and evolution.</title>
        <authorList>
            <person name="Lang D."/>
            <person name="Ullrich K.K."/>
            <person name="Murat F."/>
            <person name="Fuchs J."/>
            <person name="Jenkins J."/>
            <person name="Haas F.B."/>
            <person name="Piednoel M."/>
            <person name="Gundlach H."/>
            <person name="Van Bel M."/>
            <person name="Meyberg R."/>
            <person name="Vives C."/>
            <person name="Morata J."/>
            <person name="Symeonidi A."/>
            <person name="Hiss M."/>
            <person name="Muchero W."/>
            <person name="Kamisugi Y."/>
            <person name="Saleh O."/>
            <person name="Blanc G."/>
            <person name="Decker E.L."/>
            <person name="van Gessel N."/>
            <person name="Grimwood J."/>
            <person name="Hayes R.D."/>
            <person name="Graham S.W."/>
            <person name="Gunter L.E."/>
            <person name="McDaniel S.F."/>
            <person name="Hoernstein S.N.W."/>
            <person name="Larsson A."/>
            <person name="Li F.W."/>
            <person name="Perroud P.F."/>
            <person name="Phillips J."/>
            <person name="Ranjan P."/>
            <person name="Rokshar D.S."/>
            <person name="Rothfels C.J."/>
            <person name="Schneider L."/>
            <person name="Shu S."/>
            <person name="Stevenson D.W."/>
            <person name="Thummler F."/>
            <person name="Tillich M."/>
            <person name="Villarreal Aguilar J.C."/>
            <person name="Widiez T."/>
            <person name="Wong G.K."/>
            <person name="Wymore A."/>
            <person name="Zhang Y."/>
            <person name="Zimmer A.D."/>
            <person name="Quatrano R.S."/>
            <person name="Mayer K.F.X."/>
            <person name="Goodstein D."/>
            <person name="Casacuberta J.M."/>
            <person name="Vandepoele K."/>
            <person name="Reski R."/>
            <person name="Cuming A.C."/>
            <person name="Tuskan G.A."/>
            <person name="Maumus F."/>
            <person name="Salse J."/>
            <person name="Schmutz J."/>
            <person name="Rensing S.A."/>
        </authorList>
    </citation>
    <scope>NUCLEOTIDE SEQUENCE [LARGE SCALE GENOMIC DNA]</scope>
    <source>
        <strain evidence="3 4">cv. Gransden 2004</strain>
    </source>
</reference>
<dbReference type="Gramene" id="Pp3c2_31072V3.1">
    <property type="protein sequence ID" value="PAC:32935223.CDS.1"/>
    <property type="gene ID" value="Pp3c2_31072"/>
</dbReference>
<dbReference type="GO" id="GO:0004672">
    <property type="term" value="F:protein kinase activity"/>
    <property type="evidence" value="ECO:0007669"/>
    <property type="project" value="InterPro"/>
</dbReference>
<gene>
    <name evidence="2" type="ORF">PHYPA_003468</name>
</gene>
<dbReference type="EnsemblPlants" id="Pp3c2_31072V3.1">
    <property type="protein sequence ID" value="PAC:32935223.CDS.1"/>
    <property type="gene ID" value="Pp3c2_31072"/>
</dbReference>
<keyword evidence="4" id="KW-1185">Reference proteome</keyword>
<dbReference type="InParanoid" id="A0A2K1L3S1"/>
<reference evidence="2 4" key="1">
    <citation type="journal article" date="2008" name="Science">
        <title>The Physcomitrella genome reveals evolutionary insights into the conquest of land by plants.</title>
        <authorList>
            <person name="Rensing S."/>
            <person name="Lang D."/>
            <person name="Zimmer A."/>
            <person name="Terry A."/>
            <person name="Salamov A."/>
            <person name="Shapiro H."/>
            <person name="Nishiyama T."/>
            <person name="Perroud P.-F."/>
            <person name="Lindquist E."/>
            <person name="Kamisugi Y."/>
            <person name="Tanahashi T."/>
            <person name="Sakakibara K."/>
            <person name="Fujita T."/>
            <person name="Oishi K."/>
            <person name="Shin-I T."/>
            <person name="Kuroki Y."/>
            <person name="Toyoda A."/>
            <person name="Suzuki Y."/>
            <person name="Hashimoto A."/>
            <person name="Yamaguchi K."/>
            <person name="Sugano A."/>
            <person name="Kohara Y."/>
            <person name="Fujiyama A."/>
            <person name="Anterola A."/>
            <person name="Aoki S."/>
            <person name="Ashton N."/>
            <person name="Barbazuk W.B."/>
            <person name="Barker E."/>
            <person name="Bennetzen J."/>
            <person name="Bezanilla M."/>
            <person name="Blankenship R."/>
            <person name="Cho S.H."/>
            <person name="Dutcher S."/>
            <person name="Estelle M."/>
            <person name="Fawcett J.A."/>
            <person name="Gundlach H."/>
            <person name="Hanada K."/>
            <person name="Heyl A."/>
            <person name="Hicks K.A."/>
            <person name="Hugh J."/>
            <person name="Lohr M."/>
            <person name="Mayer K."/>
            <person name="Melkozernov A."/>
            <person name="Murata T."/>
            <person name="Nelson D."/>
            <person name="Pils B."/>
            <person name="Prigge M."/>
            <person name="Reiss B."/>
            <person name="Renner T."/>
            <person name="Rombauts S."/>
            <person name="Rushton P."/>
            <person name="Sanderfoot A."/>
            <person name="Schween G."/>
            <person name="Shiu S.-H."/>
            <person name="Stueber K."/>
            <person name="Theodoulou F.L."/>
            <person name="Tu H."/>
            <person name="Van de Peer Y."/>
            <person name="Verrier P.J."/>
            <person name="Waters E."/>
            <person name="Wood A."/>
            <person name="Yang L."/>
            <person name="Cove D."/>
            <person name="Cuming A."/>
            <person name="Hasebe M."/>
            <person name="Lucas S."/>
            <person name="Mishler D.B."/>
            <person name="Reski R."/>
            <person name="Grigoriev I."/>
            <person name="Quatrano R.S."/>
            <person name="Boore J.L."/>
        </authorList>
    </citation>
    <scope>NUCLEOTIDE SEQUENCE [LARGE SCALE GENOMIC DNA]</scope>
    <source>
        <strain evidence="3 4">cv. Gransden 2004</strain>
    </source>
</reference>
<evidence type="ECO:0000313" key="4">
    <source>
        <dbReference type="Proteomes" id="UP000006727"/>
    </source>
</evidence>
<evidence type="ECO:0000313" key="3">
    <source>
        <dbReference type="EnsemblPlants" id="PAC:32935223.CDS.1"/>
    </source>
</evidence>
<protein>
    <recommendedName>
        <fullName evidence="1">Protein kinase domain-containing protein</fullName>
    </recommendedName>
</protein>
<sequence>MLEEVKEAIYVFFIDIMHQIKKRIYYFYDMHIVHCNLKPYNILVSIIELKIINKIILHAIVSIIDFRMSKIYVERNPRATKNNYIYNSSKYMAPKALKNRF</sequence>
<dbReference type="PROSITE" id="PS50011">
    <property type="entry name" value="PROTEIN_KINASE_DOM"/>
    <property type="match status" value="1"/>
</dbReference>
<evidence type="ECO:0000259" key="1">
    <source>
        <dbReference type="PROSITE" id="PS50011"/>
    </source>
</evidence>
<feature type="domain" description="Protein kinase" evidence="1">
    <location>
        <begin position="1"/>
        <end position="101"/>
    </location>
</feature>
<evidence type="ECO:0000313" key="2">
    <source>
        <dbReference type="EMBL" id="PNR60675.1"/>
    </source>
</evidence>
<organism evidence="2">
    <name type="scientific">Physcomitrium patens</name>
    <name type="common">Spreading-leaved earth moss</name>
    <name type="synonym">Physcomitrella patens</name>
    <dbReference type="NCBI Taxonomy" id="3218"/>
    <lineage>
        <taxon>Eukaryota</taxon>
        <taxon>Viridiplantae</taxon>
        <taxon>Streptophyta</taxon>
        <taxon>Embryophyta</taxon>
        <taxon>Bryophyta</taxon>
        <taxon>Bryophytina</taxon>
        <taxon>Bryopsida</taxon>
        <taxon>Funariidae</taxon>
        <taxon>Funariales</taxon>
        <taxon>Funariaceae</taxon>
        <taxon>Physcomitrium</taxon>
    </lineage>
</organism>
<proteinExistence type="predicted"/>
<dbReference type="Pfam" id="PF00069">
    <property type="entry name" value="Pkinase"/>
    <property type="match status" value="1"/>
</dbReference>
<dbReference type="Gene3D" id="1.10.510.10">
    <property type="entry name" value="Transferase(Phosphotransferase) domain 1"/>
    <property type="match status" value="1"/>
</dbReference>
<reference evidence="3" key="3">
    <citation type="submission" date="2020-12" db="UniProtKB">
        <authorList>
            <consortium name="EnsemblPlants"/>
        </authorList>
    </citation>
    <scope>IDENTIFICATION</scope>
</reference>
<dbReference type="GO" id="GO:0005524">
    <property type="term" value="F:ATP binding"/>
    <property type="evidence" value="ECO:0007669"/>
    <property type="project" value="InterPro"/>
</dbReference>